<feature type="region of interest" description="Disordered" evidence="1">
    <location>
        <begin position="15"/>
        <end position="48"/>
    </location>
</feature>
<proteinExistence type="predicted"/>
<reference evidence="2 3" key="1">
    <citation type="submission" date="2015-09" db="EMBL/GenBank/DDBJ databases">
        <title>A metagenomics-based metabolic model of nitrate-dependent anaerobic oxidation of methane by Methanoperedens-like archaea.</title>
        <authorList>
            <person name="Arshad A."/>
            <person name="Speth D.R."/>
            <person name="De Graaf R.M."/>
            <person name="Op Den Camp H.J."/>
            <person name="Jetten M.S."/>
            <person name="Welte C.U."/>
        </authorList>
    </citation>
    <scope>NUCLEOTIDE SEQUENCE [LARGE SCALE GENOMIC DNA]</scope>
</reference>
<comment type="caution">
    <text evidence="2">The sequence shown here is derived from an EMBL/GenBank/DDBJ whole genome shotgun (WGS) entry which is preliminary data.</text>
</comment>
<gene>
    <name evidence="2" type="ORF">MPEBLZ_02676</name>
</gene>
<organism evidence="2 3">
    <name type="scientific">Candidatus Methanoperedens nitratireducens</name>
    <dbReference type="NCBI Taxonomy" id="1392998"/>
    <lineage>
        <taxon>Archaea</taxon>
        <taxon>Methanobacteriati</taxon>
        <taxon>Methanobacteriota</taxon>
        <taxon>Stenosarchaea group</taxon>
        <taxon>Methanomicrobia</taxon>
        <taxon>Methanosarcinales</taxon>
        <taxon>ANME-2 cluster</taxon>
        <taxon>Candidatus Methanoperedentaceae</taxon>
        <taxon>Candidatus Methanoperedens</taxon>
    </lineage>
</organism>
<dbReference type="Proteomes" id="UP000050360">
    <property type="component" value="Unassembled WGS sequence"/>
</dbReference>
<sequence>MKLITAIKLIEEREKQKRKAEKEMRRNGMLLKNDNNKENPASLLGEGNEPKNLVHVQSIFPQDDIIALKVKTREAHVREAISKAVYYYLRFGNEDTS</sequence>
<protein>
    <submittedName>
        <fullName evidence="2">Uncharacterized protein</fullName>
    </submittedName>
</protein>
<accession>A0A0P8A820</accession>
<feature type="compositionally biased region" description="Basic and acidic residues" evidence="1">
    <location>
        <begin position="15"/>
        <end position="26"/>
    </location>
</feature>
<dbReference type="EMBL" id="LKCM01000205">
    <property type="protein sequence ID" value="KPQ42781.1"/>
    <property type="molecule type" value="Genomic_DNA"/>
</dbReference>
<evidence type="ECO:0000313" key="3">
    <source>
        <dbReference type="Proteomes" id="UP000050360"/>
    </source>
</evidence>
<dbReference type="AlphaFoldDB" id="A0A0P8A820"/>
<dbReference type="InterPro" id="IPR020073">
    <property type="entry name" value="Uncharacterised_AF1718"/>
</dbReference>
<dbReference type="Pfam" id="PF17341">
    <property type="entry name" value="DUF5371"/>
    <property type="match status" value="1"/>
</dbReference>
<evidence type="ECO:0000256" key="1">
    <source>
        <dbReference type="SAM" id="MobiDB-lite"/>
    </source>
</evidence>
<name>A0A0P8A820_9EURY</name>
<evidence type="ECO:0000313" key="2">
    <source>
        <dbReference type="EMBL" id="KPQ42781.1"/>
    </source>
</evidence>